<dbReference type="Gene3D" id="3.90.550.10">
    <property type="entry name" value="Spore Coat Polysaccharide Biosynthesis Protein SpsA, Chain A"/>
    <property type="match status" value="1"/>
</dbReference>
<dbReference type="InterPro" id="IPR001173">
    <property type="entry name" value="Glyco_trans_2-like"/>
</dbReference>
<dbReference type="Proteomes" id="UP001317001">
    <property type="component" value="Chromosome"/>
</dbReference>
<proteinExistence type="predicted"/>
<gene>
    <name evidence="2" type="ORF">NPX36_11550</name>
</gene>
<name>A0ABY5NQV1_9FLAO</name>
<evidence type="ECO:0000259" key="1">
    <source>
        <dbReference type="Pfam" id="PF00535"/>
    </source>
</evidence>
<sequence>MLSVLIPTFNFNTVSLVKEIYKQCVEAQITFEILVLDDASSLYLTENEEINRFTYCSYRVLNQNIGRSSIRNLLAQNAAFAYLLFLDADVLPVHQNFIESYVNEISKERYLVVGGICYQQAKPPKKEYLRWYYGYKRETKSAADRQKNPYYHFSSANFLVQKKLFLSIQFNVAIKNYGHEDTLFAFDFMKHAHQITHINNQVYHLGLESNEVFIEKSLISVESAWFLKKNGLIDDSFIKILAFYSKLQKFKVMNWLIYFVGKKAEPFICKNLVSAQPSLKLLDFYKLYHLIKLNRNA</sequence>
<dbReference type="EMBL" id="CP102382">
    <property type="protein sequence ID" value="UUV20946.1"/>
    <property type="molecule type" value="Genomic_DNA"/>
</dbReference>
<reference evidence="2 3" key="1">
    <citation type="submission" date="2022-08" db="EMBL/GenBank/DDBJ databases">
        <title>Myroides zhujiangensis sp. nov., a novel bacterium isolated from sediment in the Pearl River Estuary.</title>
        <authorList>
            <person name="Cui L."/>
        </authorList>
    </citation>
    <scope>NUCLEOTIDE SEQUENCE [LARGE SCALE GENOMIC DNA]</scope>
    <source>
        <strain evidence="2 3">SCSIO 72103</strain>
    </source>
</reference>
<dbReference type="RefSeq" id="WP_257498862.1">
    <property type="nucleotide sequence ID" value="NZ_CP102382.1"/>
</dbReference>
<evidence type="ECO:0000313" key="3">
    <source>
        <dbReference type="Proteomes" id="UP001317001"/>
    </source>
</evidence>
<keyword evidence="3" id="KW-1185">Reference proteome</keyword>
<dbReference type="Pfam" id="PF00535">
    <property type="entry name" value="Glycos_transf_2"/>
    <property type="match status" value="1"/>
</dbReference>
<evidence type="ECO:0000313" key="2">
    <source>
        <dbReference type="EMBL" id="UUV20946.1"/>
    </source>
</evidence>
<dbReference type="CDD" id="cd00761">
    <property type="entry name" value="Glyco_tranf_GTA_type"/>
    <property type="match status" value="1"/>
</dbReference>
<organism evidence="2 3">
    <name type="scientific">Paenimyroides aestuarii</name>
    <dbReference type="NCBI Taxonomy" id="2968490"/>
    <lineage>
        <taxon>Bacteria</taxon>
        <taxon>Pseudomonadati</taxon>
        <taxon>Bacteroidota</taxon>
        <taxon>Flavobacteriia</taxon>
        <taxon>Flavobacteriales</taxon>
        <taxon>Flavobacteriaceae</taxon>
        <taxon>Paenimyroides</taxon>
    </lineage>
</organism>
<dbReference type="InterPro" id="IPR029044">
    <property type="entry name" value="Nucleotide-diphossugar_trans"/>
</dbReference>
<dbReference type="SUPFAM" id="SSF53448">
    <property type="entry name" value="Nucleotide-diphospho-sugar transferases"/>
    <property type="match status" value="1"/>
</dbReference>
<feature type="domain" description="Glycosyltransferase 2-like" evidence="1">
    <location>
        <begin position="3"/>
        <end position="165"/>
    </location>
</feature>
<protein>
    <submittedName>
        <fullName evidence="2">Glycosyltransferase</fullName>
    </submittedName>
</protein>
<accession>A0ABY5NQV1</accession>